<dbReference type="Proteomes" id="UP000053477">
    <property type="component" value="Unassembled WGS sequence"/>
</dbReference>
<feature type="region of interest" description="Disordered" evidence="1">
    <location>
        <begin position="327"/>
        <end position="350"/>
    </location>
</feature>
<feature type="domain" description="DUF6533" evidence="3">
    <location>
        <begin position="21"/>
        <end position="66"/>
    </location>
</feature>
<protein>
    <recommendedName>
        <fullName evidence="3">DUF6533 domain-containing protein</fullName>
    </recommendedName>
</protein>
<dbReference type="EMBL" id="KQ086088">
    <property type="protein sequence ID" value="KLO08529.1"/>
    <property type="molecule type" value="Genomic_DNA"/>
</dbReference>
<keyword evidence="2" id="KW-0812">Transmembrane</keyword>
<evidence type="ECO:0000256" key="1">
    <source>
        <dbReference type="SAM" id="MobiDB-lite"/>
    </source>
</evidence>
<name>A0A0H2R9K5_9AGAM</name>
<keyword evidence="2" id="KW-1133">Transmembrane helix</keyword>
<reference evidence="4 5" key="1">
    <citation type="submission" date="2015-04" db="EMBL/GenBank/DDBJ databases">
        <title>Complete genome sequence of Schizopora paradoxa KUC8140, a cosmopolitan wood degrader in East Asia.</title>
        <authorList>
            <consortium name="DOE Joint Genome Institute"/>
            <person name="Min B."/>
            <person name="Park H."/>
            <person name="Jang Y."/>
            <person name="Kim J.-J."/>
            <person name="Kim K.H."/>
            <person name="Pangilinan J."/>
            <person name="Lipzen A."/>
            <person name="Riley R."/>
            <person name="Grigoriev I.V."/>
            <person name="Spatafora J.W."/>
            <person name="Choi I.-G."/>
        </authorList>
    </citation>
    <scope>NUCLEOTIDE SEQUENCE [LARGE SCALE GENOMIC DNA]</scope>
    <source>
        <strain evidence="4 5">KUC8140</strain>
    </source>
</reference>
<feature type="transmembrane region" description="Helical" evidence="2">
    <location>
        <begin position="93"/>
        <end position="115"/>
    </location>
</feature>
<evidence type="ECO:0000313" key="5">
    <source>
        <dbReference type="Proteomes" id="UP000053477"/>
    </source>
</evidence>
<dbReference type="OrthoDB" id="3350812at2759"/>
<gene>
    <name evidence="4" type="ORF">SCHPADRAFT_606289</name>
</gene>
<dbReference type="AlphaFoldDB" id="A0A0H2R9K5"/>
<feature type="compositionally biased region" description="Basic and acidic residues" evidence="1">
    <location>
        <begin position="338"/>
        <end position="350"/>
    </location>
</feature>
<feature type="transmembrane region" description="Helical" evidence="2">
    <location>
        <begin position="121"/>
        <end position="140"/>
    </location>
</feature>
<accession>A0A0H2R9K5</accession>
<proteinExistence type="predicted"/>
<keyword evidence="2" id="KW-0472">Membrane</keyword>
<dbReference type="InParanoid" id="A0A0H2R9K5"/>
<evidence type="ECO:0000256" key="2">
    <source>
        <dbReference type="SAM" id="Phobius"/>
    </source>
</evidence>
<evidence type="ECO:0000259" key="3">
    <source>
        <dbReference type="Pfam" id="PF20151"/>
    </source>
</evidence>
<feature type="transmembrane region" description="Helical" evidence="2">
    <location>
        <begin position="59"/>
        <end position="81"/>
    </location>
</feature>
<evidence type="ECO:0000313" key="4">
    <source>
        <dbReference type="EMBL" id="KLO08529.1"/>
    </source>
</evidence>
<organism evidence="4 5">
    <name type="scientific">Schizopora paradoxa</name>
    <dbReference type="NCBI Taxonomy" id="27342"/>
    <lineage>
        <taxon>Eukaryota</taxon>
        <taxon>Fungi</taxon>
        <taxon>Dikarya</taxon>
        <taxon>Basidiomycota</taxon>
        <taxon>Agaricomycotina</taxon>
        <taxon>Agaricomycetes</taxon>
        <taxon>Hymenochaetales</taxon>
        <taxon>Schizoporaceae</taxon>
        <taxon>Schizopora</taxon>
    </lineage>
</organism>
<sequence>MSTVSLAELAKTLSQTVDVKYFYLTNAVALYYDTLIYFGDEVEFIWLARWSAGKVLYIASRYLAFIDLSLLVVYVTDWHLTPMACMRVFRTSSWLEVAGVLIAEVLLIIRTFALYDRSKAILVYLIFLKIALTIPAIVLINNTFHSFDYISSPAPSILPCMAILQNGHSKMWFAFLCIAIFDLSEHPFLRGCFFIGNSSQPADIVTLTLFRAISSWRSLGRLNTRQAPLLTTLYRDGIIYFVCLFATSLSNVFVMKTKADTAYFLTLIGFQRMLHALLSSKIIINVRKSTASTWTSPSTLPDPLDDSSLRASRMAAMPLEFAQSVELPSRHTTSSVDVETKSEAWSVDKV</sequence>
<keyword evidence="5" id="KW-1185">Reference proteome</keyword>
<feature type="transmembrane region" description="Helical" evidence="2">
    <location>
        <begin position="238"/>
        <end position="255"/>
    </location>
</feature>
<dbReference type="Pfam" id="PF20151">
    <property type="entry name" value="DUF6533"/>
    <property type="match status" value="1"/>
</dbReference>
<dbReference type="InterPro" id="IPR045340">
    <property type="entry name" value="DUF6533"/>
</dbReference>